<keyword evidence="3" id="KW-1185">Reference proteome</keyword>
<feature type="signal peptide" evidence="1">
    <location>
        <begin position="1"/>
        <end position="21"/>
    </location>
</feature>
<dbReference type="Proteomes" id="UP000068447">
    <property type="component" value="Chromosome"/>
</dbReference>
<evidence type="ECO:0000313" key="3">
    <source>
        <dbReference type="Proteomes" id="UP000068447"/>
    </source>
</evidence>
<protein>
    <submittedName>
        <fullName evidence="2">Uncharacterized protein</fullName>
    </submittedName>
</protein>
<dbReference type="KEGG" id="lal:AT746_13965"/>
<keyword evidence="1" id="KW-0732">Signal</keyword>
<evidence type="ECO:0000256" key="1">
    <source>
        <dbReference type="SAM" id="SignalP"/>
    </source>
</evidence>
<dbReference type="OrthoDB" id="6385787at2"/>
<organism evidence="2 3">
    <name type="scientific">Lacimicrobium alkaliphilum</name>
    <dbReference type="NCBI Taxonomy" id="1526571"/>
    <lineage>
        <taxon>Bacteria</taxon>
        <taxon>Pseudomonadati</taxon>
        <taxon>Pseudomonadota</taxon>
        <taxon>Gammaproteobacteria</taxon>
        <taxon>Alteromonadales</taxon>
        <taxon>Alteromonadaceae</taxon>
        <taxon>Lacimicrobium</taxon>
    </lineage>
</organism>
<reference evidence="2 3" key="1">
    <citation type="submission" date="2015-12" db="EMBL/GenBank/DDBJ databases">
        <title>Complete genome of Lacimicrobium alkaliphilum KCTC 32984.</title>
        <authorList>
            <person name="Kim S.-G."/>
            <person name="Lee Y.-J."/>
        </authorList>
    </citation>
    <scope>NUCLEOTIDE SEQUENCE [LARGE SCALE GENOMIC DNA]</scope>
    <source>
        <strain evidence="2 3">YelD216</strain>
    </source>
</reference>
<feature type="chain" id="PRO_5006836481" evidence="1">
    <location>
        <begin position="22"/>
        <end position="450"/>
    </location>
</feature>
<proteinExistence type="predicted"/>
<accession>A0A0U3BC63</accession>
<evidence type="ECO:0000313" key="2">
    <source>
        <dbReference type="EMBL" id="ALS99253.1"/>
    </source>
</evidence>
<dbReference type="RefSeq" id="WP_062481318.1">
    <property type="nucleotide sequence ID" value="NZ_CP013650.1"/>
</dbReference>
<name>A0A0U3BC63_9ALTE</name>
<gene>
    <name evidence="2" type="ORF">AT746_13965</name>
</gene>
<sequence>MLNKKILAAAIATAFTMNAHAVVKLDAAGTQADPTDTVVYASESITAGDINSDGLLEAGNAGNILDVRAEVGFTIGNGTSKYVRVELGGGAQFGAVPTLTTANASAAVSQGGTVGDDFVIFEVAATADVPAAQTYVVAATDYLLNASGTSTVAVATYETAADAVNETSALFTDSAALSTVVDVVTGDIVVPGESVATVGSDFLAFTTADGDAFSATVGKIGEIDVAEYISNAAAVNPAGGAVTAAGLLEQNQTVTVSGNFTFGAWELNDDLDCDPLGNTTALVINGDENAAATAAPVDVTTAPWAVCVTVNGTTDEIVKGSYSVNVDEDDITNTLGVISYDTTSIEVPYLTTFSAYNQRVYIVNHSANDAAYTMSFTSEDGTTATAGSAASGTVPAGEMVALKATDIVTLSGGTTRTSAVIEVEAVSTEVTAASQSVNLSDGTTDTVVLH</sequence>
<dbReference type="STRING" id="1526571.AT746_13965"/>
<dbReference type="EMBL" id="CP013650">
    <property type="protein sequence ID" value="ALS99253.1"/>
    <property type="molecule type" value="Genomic_DNA"/>
</dbReference>
<dbReference type="AlphaFoldDB" id="A0A0U3BC63"/>